<protein>
    <submittedName>
        <fullName evidence="3">UDP-4-amino-4, 6-dideoxy-N-acetyl-beta-L-altrosamine transaminase</fullName>
        <ecNumber evidence="3">2.6.1.92</ecNumber>
    </submittedName>
</protein>
<dbReference type="InterPro" id="IPR015424">
    <property type="entry name" value="PyrdxlP-dep_Trfase"/>
</dbReference>
<dbReference type="SUPFAM" id="SSF53383">
    <property type="entry name" value="PLP-dependent transferases"/>
    <property type="match status" value="1"/>
</dbReference>
<dbReference type="GO" id="GO:0008483">
    <property type="term" value="F:transaminase activity"/>
    <property type="evidence" value="ECO:0007669"/>
    <property type="project" value="UniProtKB-KW"/>
</dbReference>
<keyword evidence="3" id="KW-0032">Aminotransferase</keyword>
<sequence length="392" mass="41697">MTQQADLLAYGRQDIDEVDIAAAVRALQSDYLTTGPEIPAFEAEFARFTGAAHAIACSNGTTALHLALDALGVGEGDVCIVPSITFMATANAARYCGAEIVFADVDPATGLLTADTLADALERAGGRAKAVLPVHLAGVPCDMEAIAALARQHGLAIIEDSCHAIASRGASGAMVGACTHSEAATFSFHPVKSLTTGEGGMVTTNSPDLAARMARQRSHGIERDAARFERAEGAGEPWYHEMASLGWNYRLPDINAALGRAQLARMAQFAAKRRALTVAYREHLHALAPLVRLPADPQGSDPCRHLMNVQIDFEAAGRTRAVVMNALKERGIGTQVHYIPVHTQPYYVRRYGCRSLPGAEAHYVQTLSLPLFTRMGTGDVERVCAALAEVLG</sequence>
<dbReference type="Proteomes" id="UP001596024">
    <property type="component" value="Unassembled WGS sequence"/>
</dbReference>
<dbReference type="PANTHER" id="PTHR30244:SF34">
    <property type="entry name" value="DTDP-4-AMINO-4,6-DIDEOXYGALACTOSE TRANSAMINASE"/>
    <property type="match status" value="1"/>
</dbReference>
<evidence type="ECO:0000313" key="3">
    <source>
        <dbReference type="EMBL" id="MFC4725011.1"/>
    </source>
</evidence>
<dbReference type="NCBIfam" id="TIGR03588">
    <property type="entry name" value="PseC"/>
    <property type="match status" value="1"/>
</dbReference>
<keyword evidence="3" id="KW-0808">Transferase</keyword>
<dbReference type="PANTHER" id="PTHR30244">
    <property type="entry name" value="TRANSAMINASE"/>
    <property type="match status" value="1"/>
</dbReference>
<dbReference type="EC" id="2.6.1.92" evidence="3"/>
<dbReference type="InterPro" id="IPR015421">
    <property type="entry name" value="PyrdxlP-dep_Trfase_major"/>
</dbReference>
<comment type="similarity">
    <text evidence="1 2">Belongs to the DegT/DnrJ/EryC1 family.</text>
</comment>
<dbReference type="RefSeq" id="WP_371392265.1">
    <property type="nucleotide sequence ID" value="NZ_CP163421.1"/>
</dbReference>
<dbReference type="EMBL" id="JBHSGQ010000003">
    <property type="protein sequence ID" value="MFC4725011.1"/>
    <property type="molecule type" value="Genomic_DNA"/>
</dbReference>
<keyword evidence="2" id="KW-0663">Pyridoxal phosphate</keyword>
<reference evidence="4" key="1">
    <citation type="journal article" date="2019" name="Int. J. Syst. Evol. Microbiol.">
        <title>The Global Catalogue of Microorganisms (GCM) 10K type strain sequencing project: providing services to taxonomists for standard genome sequencing and annotation.</title>
        <authorList>
            <consortium name="The Broad Institute Genomics Platform"/>
            <consortium name="The Broad Institute Genome Sequencing Center for Infectious Disease"/>
            <person name="Wu L."/>
            <person name="Ma J."/>
        </authorList>
    </citation>
    <scope>NUCLEOTIDE SEQUENCE [LARGE SCALE GENOMIC DNA]</scope>
    <source>
        <strain evidence="4">CCUG 62981</strain>
    </source>
</reference>
<dbReference type="InterPro" id="IPR015422">
    <property type="entry name" value="PyrdxlP-dep_Trfase_small"/>
</dbReference>
<evidence type="ECO:0000256" key="2">
    <source>
        <dbReference type="RuleBase" id="RU004508"/>
    </source>
</evidence>
<evidence type="ECO:0000256" key="1">
    <source>
        <dbReference type="ARBA" id="ARBA00037999"/>
    </source>
</evidence>
<dbReference type="PIRSF" id="PIRSF000390">
    <property type="entry name" value="PLP_StrS"/>
    <property type="match status" value="1"/>
</dbReference>
<keyword evidence="4" id="KW-1185">Reference proteome</keyword>
<name>A0ABV9N9L5_9PROT</name>
<dbReference type="InterPro" id="IPR020026">
    <property type="entry name" value="PseC"/>
</dbReference>
<comment type="caution">
    <text evidence="3">The sequence shown here is derived from an EMBL/GenBank/DDBJ whole genome shotgun (WGS) entry which is preliminary data.</text>
</comment>
<gene>
    <name evidence="3" type="primary">pseC</name>
    <name evidence="3" type="ORF">ACFPB0_06900</name>
</gene>
<dbReference type="Pfam" id="PF01041">
    <property type="entry name" value="DegT_DnrJ_EryC1"/>
    <property type="match status" value="1"/>
</dbReference>
<dbReference type="InterPro" id="IPR000653">
    <property type="entry name" value="DegT/StrS_aminotransferase"/>
</dbReference>
<dbReference type="Gene3D" id="3.90.1150.10">
    <property type="entry name" value="Aspartate Aminotransferase, domain 1"/>
    <property type="match status" value="1"/>
</dbReference>
<proteinExistence type="inferred from homology"/>
<dbReference type="Gene3D" id="3.40.640.10">
    <property type="entry name" value="Type I PLP-dependent aspartate aminotransferase-like (Major domain)"/>
    <property type="match status" value="1"/>
</dbReference>
<organism evidence="3 4">
    <name type="scientific">Glycocaulis abyssi</name>
    <dbReference type="NCBI Taxonomy" id="1433403"/>
    <lineage>
        <taxon>Bacteria</taxon>
        <taxon>Pseudomonadati</taxon>
        <taxon>Pseudomonadota</taxon>
        <taxon>Alphaproteobacteria</taxon>
        <taxon>Maricaulales</taxon>
        <taxon>Maricaulaceae</taxon>
        <taxon>Glycocaulis</taxon>
    </lineage>
</organism>
<dbReference type="CDD" id="cd00616">
    <property type="entry name" value="AHBA_syn"/>
    <property type="match status" value="1"/>
</dbReference>
<evidence type="ECO:0000313" key="4">
    <source>
        <dbReference type="Proteomes" id="UP001596024"/>
    </source>
</evidence>
<accession>A0ABV9N9L5</accession>